<name>A0ABN3GUT3_9ACTN</name>
<keyword evidence="1" id="KW-0500">Molybdenum</keyword>
<dbReference type="InterPro" id="IPR046867">
    <property type="entry name" value="AldOxase/xan_DH_MoCoBD2"/>
</dbReference>
<keyword evidence="5" id="KW-1185">Reference proteome</keyword>
<dbReference type="SMART" id="SM01008">
    <property type="entry name" value="Ald_Xan_dh_C"/>
    <property type="match status" value="1"/>
</dbReference>
<dbReference type="SUPFAM" id="SSF56003">
    <property type="entry name" value="Molybdenum cofactor-binding domain"/>
    <property type="match status" value="1"/>
</dbReference>
<reference evidence="4 5" key="1">
    <citation type="journal article" date="2019" name="Int. J. Syst. Evol. Microbiol.">
        <title>The Global Catalogue of Microorganisms (GCM) 10K type strain sequencing project: providing services to taxonomists for standard genome sequencing and annotation.</title>
        <authorList>
            <consortium name="The Broad Institute Genomics Platform"/>
            <consortium name="The Broad Institute Genome Sequencing Center for Infectious Disease"/>
            <person name="Wu L."/>
            <person name="Ma J."/>
        </authorList>
    </citation>
    <scope>NUCLEOTIDE SEQUENCE [LARGE SCALE GENOMIC DNA]</scope>
    <source>
        <strain evidence="4 5">JCM 3272</strain>
    </source>
</reference>
<evidence type="ECO:0000256" key="2">
    <source>
        <dbReference type="ARBA" id="ARBA00023002"/>
    </source>
</evidence>
<dbReference type="InterPro" id="IPR008274">
    <property type="entry name" value="AldOxase/xan_DH_MoCoBD1"/>
</dbReference>
<dbReference type="Gene3D" id="3.30.365.10">
    <property type="entry name" value="Aldehyde oxidase/xanthine dehydrogenase, molybdopterin binding domain"/>
    <property type="match status" value="4"/>
</dbReference>
<dbReference type="Gene3D" id="3.90.1170.50">
    <property type="entry name" value="Aldehyde oxidase/xanthine dehydrogenase, a/b hammerhead"/>
    <property type="match status" value="1"/>
</dbReference>
<evidence type="ECO:0000313" key="4">
    <source>
        <dbReference type="EMBL" id="GAA2361613.1"/>
    </source>
</evidence>
<dbReference type="InterPro" id="IPR000674">
    <property type="entry name" value="Ald_Oxase/Xan_DH_a/b"/>
</dbReference>
<evidence type="ECO:0000259" key="3">
    <source>
        <dbReference type="SMART" id="SM01008"/>
    </source>
</evidence>
<gene>
    <name evidence="4" type="ORF">GCM10010170_057140</name>
</gene>
<organism evidence="4 5">
    <name type="scientific">Dactylosporangium salmoneum</name>
    <dbReference type="NCBI Taxonomy" id="53361"/>
    <lineage>
        <taxon>Bacteria</taxon>
        <taxon>Bacillati</taxon>
        <taxon>Actinomycetota</taxon>
        <taxon>Actinomycetes</taxon>
        <taxon>Micromonosporales</taxon>
        <taxon>Micromonosporaceae</taxon>
        <taxon>Dactylosporangium</taxon>
    </lineage>
</organism>
<dbReference type="Pfam" id="PF02738">
    <property type="entry name" value="MoCoBD_1"/>
    <property type="match status" value="1"/>
</dbReference>
<sequence length="713" mass="75183">MTEVRERTGVGAAEPRLEAREKVTGQALYAADRPVPGAAYAWPVPAAFARGRVNTVDTGPALAVDGVLSVLWHGNAPRLERSGDPHLRVLQTPEVTYRGQIVALVVATTPESAREGAEAVVIDARTAPADTVLRADHAGLYEPELVNGGYPGRLDKGDFDTGFGAAEVRVDATYHTPAEHHVAMEPHATTAFWEHGRLVVYDATQSSTAVRDSLATLFELPPQLVRVHNEHVGGGFGSKGAAKPNVVLAAMAARVVGRPVKLAMPRAAVFATEGYRTPTIQRVRLGADRRGRLVALGHESCSQSSRLVEYTEQAAVVSRVLYGVPNLATGHRVVRLDVPPPTWMRAPGDCPGAFALESAMDELAAAGNWDPVRLRIDNDAVTDAEGRPFSSRHLVECLLRGAERFGWAGRDPRPGTRREGRWLLGSGVAATTFPAITMPSTATARAISDDDFEVAVNAADIGTGARTVLRQIAADALGVDPGCVDISVGDSAIGPAPVAGGSMGTSSWGWAVTKACRQLRERIDGAHQGHVPPEGVATDADTTADLAARPDYARHAFGAQFCAVRVDPATGEVRVDRLLGVFAAGRIINPLTARSQLLGAMTMGVSMALMEQSVMDRRSGDFVTSDLSAYHVAVNADVPRIDVEVLEEEDPHLNPMGSKGVGELGIVGTAAAVANAVHHATGIRMRSLPITPAALLYASRGAYSARASTGGTT</sequence>
<dbReference type="InterPro" id="IPR037165">
    <property type="entry name" value="AldOxase/xan_DH_Mopterin-bd_sf"/>
</dbReference>
<accession>A0ABN3GUT3</accession>
<dbReference type="RefSeq" id="WP_344615626.1">
    <property type="nucleotide sequence ID" value="NZ_BAAARV010000053.1"/>
</dbReference>
<dbReference type="Pfam" id="PF20256">
    <property type="entry name" value="MoCoBD_2"/>
    <property type="match status" value="1"/>
</dbReference>
<proteinExistence type="predicted"/>
<dbReference type="Proteomes" id="UP001501444">
    <property type="component" value="Unassembled WGS sequence"/>
</dbReference>
<evidence type="ECO:0000313" key="5">
    <source>
        <dbReference type="Proteomes" id="UP001501444"/>
    </source>
</evidence>
<dbReference type="SUPFAM" id="SSF54665">
    <property type="entry name" value="CO dehydrogenase molybdoprotein N-domain-like"/>
    <property type="match status" value="1"/>
</dbReference>
<dbReference type="PANTHER" id="PTHR11908:SF132">
    <property type="entry name" value="ALDEHYDE OXIDASE 1-RELATED"/>
    <property type="match status" value="1"/>
</dbReference>
<keyword evidence="2" id="KW-0560">Oxidoreductase</keyword>
<feature type="domain" description="Aldehyde oxidase/xanthine dehydrogenase a/b hammerhead" evidence="3">
    <location>
        <begin position="24"/>
        <end position="128"/>
    </location>
</feature>
<protein>
    <submittedName>
        <fullName evidence="4">Xanthine dehydrogenase family protein molybdopterin-binding subunit</fullName>
    </submittedName>
</protein>
<dbReference type="Pfam" id="PF01315">
    <property type="entry name" value="Ald_Xan_dh_C"/>
    <property type="match status" value="1"/>
</dbReference>
<comment type="caution">
    <text evidence="4">The sequence shown here is derived from an EMBL/GenBank/DDBJ whole genome shotgun (WGS) entry which is preliminary data.</text>
</comment>
<dbReference type="PANTHER" id="PTHR11908">
    <property type="entry name" value="XANTHINE DEHYDROGENASE"/>
    <property type="match status" value="1"/>
</dbReference>
<dbReference type="InterPro" id="IPR016208">
    <property type="entry name" value="Ald_Oxase/xanthine_DH-like"/>
</dbReference>
<evidence type="ECO:0000256" key="1">
    <source>
        <dbReference type="ARBA" id="ARBA00022505"/>
    </source>
</evidence>
<dbReference type="EMBL" id="BAAARV010000053">
    <property type="protein sequence ID" value="GAA2361613.1"/>
    <property type="molecule type" value="Genomic_DNA"/>
</dbReference>
<dbReference type="InterPro" id="IPR036856">
    <property type="entry name" value="Ald_Oxase/Xan_DH_a/b_sf"/>
</dbReference>